<protein>
    <submittedName>
        <fullName evidence="2">Uncharacterized protein</fullName>
    </submittedName>
</protein>
<accession>A0AAD6YMJ8</accession>
<evidence type="ECO:0000313" key="3">
    <source>
        <dbReference type="Proteomes" id="UP001219525"/>
    </source>
</evidence>
<dbReference type="EMBL" id="JARJCW010000006">
    <property type="protein sequence ID" value="KAJ7223578.1"/>
    <property type="molecule type" value="Genomic_DNA"/>
</dbReference>
<feature type="compositionally biased region" description="Basic and acidic residues" evidence="1">
    <location>
        <begin position="1"/>
        <end position="12"/>
    </location>
</feature>
<organism evidence="2 3">
    <name type="scientific">Mycena pura</name>
    <dbReference type="NCBI Taxonomy" id="153505"/>
    <lineage>
        <taxon>Eukaryota</taxon>
        <taxon>Fungi</taxon>
        <taxon>Dikarya</taxon>
        <taxon>Basidiomycota</taxon>
        <taxon>Agaricomycotina</taxon>
        <taxon>Agaricomycetes</taxon>
        <taxon>Agaricomycetidae</taxon>
        <taxon>Agaricales</taxon>
        <taxon>Marasmiineae</taxon>
        <taxon>Mycenaceae</taxon>
        <taxon>Mycena</taxon>
    </lineage>
</organism>
<dbReference type="AlphaFoldDB" id="A0AAD6YMJ8"/>
<dbReference type="InterPro" id="IPR012337">
    <property type="entry name" value="RNaseH-like_sf"/>
</dbReference>
<proteinExistence type="predicted"/>
<sequence length="235" mass="27469">MLKDDDADRYSDTETEDATASDDSDAEPTPVPRRRTTRKAGPIQRARKTVAFVRKSGQRRDELLDIVERGNETHTWWEIEAGSGVRVTILLKKVVLLPSVKTRWDSDFYMLRRLRYLRQPLQHFFLTNRDARDFKHKLTDEHWDRLELMELILEQPHVVQSVMAAENTPMLAAAIPAFELFVNSWEAMKADNELELQNVTQFIEPGLAIAEKYYNKFEDTDAYLISMCMLFIHQH</sequence>
<name>A0AAD6YMJ8_9AGAR</name>
<evidence type="ECO:0000256" key="1">
    <source>
        <dbReference type="SAM" id="MobiDB-lite"/>
    </source>
</evidence>
<dbReference type="Proteomes" id="UP001219525">
    <property type="component" value="Unassembled WGS sequence"/>
</dbReference>
<feature type="compositionally biased region" description="Acidic residues" evidence="1">
    <location>
        <begin position="13"/>
        <end position="26"/>
    </location>
</feature>
<comment type="caution">
    <text evidence="2">The sequence shown here is derived from an EMBL/GenBank/DDBJ whole genome shotgun (WGS) entry which is preliminary data.</text>
</comment>
<dbReference type="SUPFAM" id="SSF53098">
    <property type="entry name" value="Ribonuclease H-like"/>
    <property type="match status" value="1"/>
</dbReference>
<gene>
    <name evidence="2" type="ORF">GGX14DRAFT_352345</name>
</gene>
<feature type="region of interest" description="Disordered" evidence="1">
    <location>
        <begin position="1"/>
        <end position="44"/>
    </location>
</feature>
<evidence type="ECO:0000313" key="2">
    <source>
        <dbReference type="EMBL" id="KAJ7223578.1"/>
    </source>
</evidence>
<reference evidence="2" key="1">
    <citation type="submission" date="2023-03" db="EMBL/GenBank/DDBJ databases">
        <title>Massive genome expansion in bonnet fungi (Mycena s.s.) driven by repeated elements and novel gene families across ecological guilds.</title>
        <authorList>
            <consortium name="Lawrence Berkeley National Laboratory"/>
            <person name="Harder C.B."/>
            <person name="Miyauchi S."/>
            <person name="Viragh M."/>
            <person name="Kuo A."/>
            <person name="Thoen E."/>
            <person name="Andreopoulos B."/>
            <person name="Lu D."/>
            <person name="Skrede I."/>
            <person name="Drula E."/>
            <person name="Henrissat B."/>
            <person name="Morin E."/>
            <person name="Kohler A."/>
            <person name="Barry K."/>
            <person name="LaButti K."/>
            <person name="Morin E."/>
            <person name="Salamov A."/>
            <person name="Lipzen A."/>
            <person name="Mereny Z."/>
            <person name="Hegedus B."/>
            <person name="Baldrian P."/>
            <person name="Stursova M."/>
            <person name="Weitz H."/>
            <person name="Taylor A."/>
            <person name="Grigoriev I.V."/>
            <person name="Nagy L.G."/>
            <person name="Martin F."/>
            <person name="Kauserud H."/>
        </authorList>
    </citation>
    <scope>NUCLEOTIDE SEQUENCE</scope>
    <source>
        <strain evidence="2">9144</strain>
    </source>
</reference>
<keyword evidence="3" id="KW-1185">Reference proteome</keyword>